<feature type="compositionally biased region" description="Basic residues" evidence="2">
    <location>
        <begin position="115"/>
        <end position="124"/>
    </location>
</feature>
<evidence type="ECO:0000313" key="3">
    <source>
        <dbReference type="EMBL" id="KAJ6242058.1"/>
    </source>
</evidence>
<feature type="coiled-coil region" evidence="1">
    <location>
        <begin position="483"/>
        <end position="556"/>
    </location>
</feature>
<sequence length="830" mass="98758">MYQNPNTNNSQSNLIIRQENNKESYPINSIHQNQQLPTTNNFSVSKLHQGSLKTQSQTNQNRNAKTTESSPDVYNIPALNKKTELSNKSINSRTNTKINFSKHTTEDEIDNELKRSKRKRKRKEKGKEKEKEKEKEKYKRKRKDQDQRKKWKKEKRTKFKERGRSKIKGRRKGKERGRVGVGGKPRHRSNTDHKGTTFKKDHPTKAYHTQKNIRYPKCTHQFRCRKCNSPGVLPVIRTISPIGTRILFNNSDSDEDSTVDGYSYDPNSTRVVSVPFSHGYLCIGCLEKIGYSFLETIIYKLHLKLQISYAPEVEHPNYEKLLKFAQKYHDVKLLKEETNNSFKQTKQKINLIVDEPSEKLDKKQNEMKIEDLRTKTDLTKGKENANEKGNGNTIENYNLQEINQNNNKIPVENRIHQNLSNYQEEKESQSQLNNYYLPIDQKKSPLINNQFPNNTFEHTNNQYQDQNKDHYNYQNKFQSQYQNQNENENYYNYQNENKNYNQNKNYYENLQQKSNIQHQNQYQYQKQNIEQNENTNYNYQNENKNYQENLQQKSNIQQMIQNYSPLIEKFYSASKQPILDSILIKHHNNTQNNQYQNQNYYHQRYNRVRLSEYKYQHELFKNKSNNEQEDKNNNINNYSNPQNKFIQKQGKQDQLIDSNSAFPQNLITDKSQNIYLTEEQQATMKKKQKREKIIELLKKIKSQSQNNYILSQKLQKIKHHQKLNIGSDNINTDEYFQQPIPPKKSQTSIEDLVLNREYLCNALKNIGKVEMDTIQNAQNQMKSLIGSTSQELATVINQWNIKRYEIEEKMINFLFLDIPYENIDSKKRIN</sequence>
<feature type="region of interest" description="Disordered" evidence="2">
    <location>
        <begin position="48"/>
        <end position="206"/>
    </location>
</feature>
<feature type="compositionally biased region" description="Polar residues" evidence="2">
    <location>
        <begin position="86"/>
        <end position="102"/>
    </location>
</feature>
<organism evidence="3 4">
    <name type="scientific">Anaeramoeba flamelloides</name>
    <dbReference type="NCBI Taxonomy" id="1746091"/>
    <lineage>
        <taxon>Eukaryota</taxon>
        <taxon>Metamonada</taxon>
        <taxon>Anaeramoebidae</taxon>
        <taxon>Anaeramoeba</taxon>
    </lineage>
</organism>
<feature type="compositionally biased region" description="Basic and acidic residues" evidence="2">
    <location>
        <begin position="189"/>
        <end position="204"/>
    </location>
</feature>
<keyword evidence="1" id="KW-0175">Coiled coil</keyword>
<dbReference type="Proteomes" id="UP001150062">
    <property type="component" value="Unassembled WGS sequence"/>
</dbReference>
<keyword evidence="4" id="KW-1185">Reference proteome</keyword>
<feature type="compositionally biased region" description="Polar residues" evidence="2">
    <location>
        <begin position="48"/>
        <end position="72"/>
    </location>
</feature>
<feature type="compositionally biased region" description="Low complexity" evidence="2">
    <location>
        <begin position="633"/>
        <end position="643"/>
    </location>
</feature>
<feature type="compositionally biased region" description="Basic residues" evidence="2">
    <location>
        <begin position="149"/>
        <end position="175"/>
    </location>
</feature>
<evidence type="ECO:0000256" key="1">
    <source>
        <dbReference type="SAM" id="Coils"/>
    </source>
</evidence>
<proteinExistence type="predicted"/>
<feature type="region of interest" description="Disordered" evidence="2">
    <location>
        <begin position="622"/>
        <end position="653"/>
    </location>
</feature>
<feature type="compositionally biased region" description="Basic and acidic residues" evidence="2">
    <location>
        <begin position="622"/>
        <end position="632"/>
    </location>
</feature>
<name>A0ABQ8YBV5_9EUKA</name>
<dbReference type="EMBL" id="JAOAOG010000182">
    <property type="protein sequence ID" value="KAJ6242058.1"/>
    <property type="molecule type" value="Genomic_DNA"/>
</dbReference>
<feature type="compositionally biased region" description="Basic and acidic residues" evidence="2">
    <location>
        <begin position="103"/>
        <end position="114"/>
    </location>
</feature>
<protein>
    <submittedName>
        <fullName evidence="3">Canoe</fullName>
    </submittedName>
</protein>
<accession>A0ABQ8YBV5</accession>
<reference evidence="3" key="1">
    <citation type="submission" date="2022-08" db="EMBL/GenBank/DDBJ databases">
        <title>Novel sulfate-reducing endosymbionts in the free-living metamonad Anaeramoeba.</title>
        <authorList>
            <person name="Jerlstrom-Hultqvist J."/>
            <person name="Cepicka I."/>
            <person name="Gallot-Lavallee L."/>
            <person name="Salas-Leiva D."/>
            <person name="Curtis B.A."/>
            <person name="Zahonova K."/>
            <person name="Pipaliya S."/>
            <person name="Dacks J."/>
            <person name="Roger A.J."/>
        </authorList>
    </citation>
    <scope>NUCLEOTIDE SEQUENCE</scope>
    <source>
        <strain evidence="3">Schooner1</strain>
    </source>
</reference>
<evidence type="ECO:0000313" key="4">
    <source>
        <dbReference type="Proteomes" id="UP001150062"/>
    </source>
</evidence>
<comment type="caution">
    <text evidence="3">The sequence shown here is derived from an EMBL/GenBank/DDBJ whole genome shotgun (WGS) entry which is preliminary data.</text>
</comment>
<feature type="compositionally biased region" description="Basic and acidic residues" evidence="2">
    <location>
        <begin position="125"/>
        <end position="148"/>
    </location>
</feature>
<gene>
    <name evidence="3" type="ORF">M0813_22830</name>
</gene>
<evidence type="ECO:0000256" key="2">
    <source>
        <dbReference type="SAM" id="MobiDB-lite"/>
    </source>
</evidence>